<gene>
    <name evidence="1" type="ORF">SDC9_161490</name>
</gene>
<accession>A0A645FPJ8</accession>
<comment type="caution">
    <text evidence="1">The sequence shown here is derived from an EMBL/GenBank/DDBJ whole genome shotgun (WGS) entry which is preliminary data.</text>
</comment>
<name>A0A645FPJ8_9ZZZZ</name>
<evidence type="ECO:0000313" key="1">
    <source>
        <dbReference type="EMBL" id="MPN14164.1"/>
    </source>
</evidence>
<protein>
    <submittedName>
        <fullName evidence="1">Uncharacterized protein</fullName>
    </submittedName>
</protein>
<dbReference type="AlphaFoldDB" id="A0A645FPJ8"/>
<organism evidence="1">
    <name type="scientific">bioreactor metagenome</name>
    <dbReference type="NCBI Taxonomy" id="1076179"/>
    <lineage>
        <taxon>unclassified sequences</taxon>
        <taxon>metagenomes</taxon>
        <taxon>ecological metagenomes</taxon>
    </lineage>
</organism>
<dbReference type="EMBL" id="VSSQ01060755">
    <property type="protein sequence ID" value="MPN14164.1"/>
    <property type="molecule type" value="Genomic_DNA"/>
</dbReference>
<sequence length="68" mass="7497">MSAGESSRTRREDPASTNGMIEIMNFEFIFTSSFSRSLKTPKIQIPSTTAQVIVFTTLYPSSPFIGST</sequence>
<proteinExistence type="predicted"/>
<reference evidence="1" key="1">
    <citation type="submission" date="2019-08" db="EMBL/GenBank/DDBJ databases">
        <authorList>
            <person name="Kucharzyk K."/>
            <person name="Murdoch R.W."/>
            <person name="Higgins S."/>
            <person name="Loffler F."/>
        </authorList>
    </citation>
    <scope>NUCLEOTIDE SEQUENCE</scope>
</reference>